<dbReference type="PANTHER" id="PTHR16171">
    <property type="entry name" value="DNA REPAIR PROTEIN COMPLEMENTING XP-G CELLS-RELATED"/>
    <property type="match status" value="1"/>
</dbReference>
<organism evidence="5 6">
    <name type="scientific">Acanthosepion pharaonis</name>
    <name type="common">Pharaoh cuttlefish</name>
    <name type="synonym">Sepia pharaonis</name>
    <dbReference type="NCBI Taxonomy" id="158019"/>
    <lineage>
        <taxon>Eukaryota</taxon>
        <taxon>Metazoa</taxon>
        <taxon>Spiralia</taxon>
        <taxon>Lophotrochozoa</taxon>
        <taxon>Mollusca</taxon>
        <taxon>Cephalopoda</taxon>
        <taxon>Coleoidea</taxon>
        <taxon>Decapodiformes</taxon>
        <taxon>Sepiida</taxon>
        <taxon>Sepiina</taxon>
        <taxon>Sepiidae</taxon>
        <taxon>Acanthosepion</taxon>
    </lineage>
</organism>
<feature type="region of interest" description="Disordered" evidence="3">
    <location>
        <begin position="94"/>
        <end position="122"/>
    </location>
</feature>
<dbReference type="OrthoDB" id="31113at2759"/>
<dbReference type="PANTHER" id="PTHR16171:SF12">
    <property type="entry name" value="BASIC IMMUNOGLOBULIN-LIKE VARIABLE MOTIF-CONTAINING PROTEIN"/>
    <property type="match status" value="1"/>
</dbReference>
<feature type="compositionally biased region" description="Acidic residues" evidence="3">
    <location>
        <begin position="607"/>
        <end position="619"/>
    </location>
</feature>
<feature type="domain" description="Ig-like" evidence="4">
    <location>
        <begin position="224"/>
        <end position="324"/>
    </location>
</feature>
<dbReference type="PROSITE" id="PS50835">
    <property type="entry name" value="IG_LIKE"/>
    <property type="match status" value="1"/>
</dbReference>
<proteinExistence type="predicted"/>
<feature type="compositionally biased region" description="Acidic residues" evidence="3">
    <location>
        <begin position="576"/>
        <end position="589"/>
    </location>
</feature>
<dbReference type="InterPro" id="IPR007110">
    <property type="entry name" value="Ig-like_dom"/>
</dbReference>
<comment type="subcellular location">
    <subcellularLocation>
        <location evidence="1">Nucleus</location>
    </subcellularLocation>
</comment>
<reference evidence="5" key="1">
    <citation type="submission" date="2021-01" db="EMBL/GenBank/DDBJ databases">
        <authorList>
            <person name="Li R."/>
            <person name="Bekaert M."/>
        </authorList>
    </citation>
    <scope>NUCLEOTIDE SEQUENCE</scope>
    <source>
        <strain evidence="5">Farmed</strain>
    </source>
</reference>
<evidence type="ECO:0000256" key="2">
    <source>
        <dbReference type="ARBA" id="ARBA00023242"/>
    </source>
</evidence>
<sequence>MGNTVDKRQSSEEVSEESTTDSLKNGFPHGYPADVPPLNGTDSEVNVIQDECLPVVHNGTECVIDDDNDSCGDIFYDAEEADEMRLASYIPLHLDEDGDDEDDEDGDDEDEEETSSSSHELLAETLRAIREKKLLKTKQIEIRNLELLNTSWVDAATQTDKASETNGQLFDSEAGVQAEVLSNLIVQVEELLSHVSGGGQDYPSTLSSSLRLQLQNVASPALHPNVPTASSLKKKELEEFEQQPRSCDTEGSMESYDITWDINTSEWDPLRKKHSLFSPMTAESSEYSFLNDETSQQISKRKALDYKRWYCMSRPQYPSSSGISSLVSCWNYLYSTLGHGSIDPLNQEIALTILGYQPPFSTMDFEAITSNYNLIKWFEKLNDHFEVAGRGGLMYKPNGRNQTEIDADHALQLLKKGIKNEYYTFIYHCERHYFCPLGYEDVPVKPTDAYSGELGSSDYETWVILGDTSSKHPGLQCKRWDDVLMDLNCSDPEFLDIRRLERGIRQRKGRRKSYDINDHCILTFQKCQSEEDEVEENSPLQEIIEISDDEGGQCLITNVRPPLAMREVDRLDKEEEELLEDDMDEDENCDNILGDKPCSVTENTLTDSDEYEESPSDDS</sequence>
<dbReference type="GO" id="GO:0005634">
    <property type="term" value="C:nucleus"/>
    <property type="evidence" value="ECO:0007669"/>
    <property type="project" value="UniProtKB-SubCell"/>
</dbReference>
<name>A0A812DLG6_ACAPH</name>
<accession>A0A812DLG6</accession>
<evidence type="ECO:0000313" key="5">
    <source>
        <dbReference type="EMBL" id="CAE1306257.1"/>
    </source>
</evidence>
<dbReference type="AlphaFoldDB" id="A0A812DLG6"/>
<comment type="caution">
    <text evidence="5">The sequence shown here is derived from an EMBL/GenBank/DDBJ whole genome shotgun (WGS) entry which is preliminary data.</text>
</comment>
<evidence type="ECO:0000256" key="3">
    <source>
        <dbReference type="SAM" id="MobiDB-lite"/>
    </source>
</evidence>
<feature type="compositionally biased region" description="Basic and acidic residues" evidence="3">
    <location>
        <begin position="1"/>
        <end position="11"/>
    </location>
</feature>
<feature type="region of interest" description="Disordered" evidence="3">
    <location>
        <begin position="1"/>
        <end position="43"/>
    </location>
</feature>
<keyword evidence="2" id="KW-0539">Nucleus</keyword>
<gene>
    <name evidence="5" type="ORF">SPHA_58536</name>
</gene>
<keyword evidence="6" id="KW-1185">Reference proteome</keyword>
<evidence type="ECO:0000256" key="1">
    <source>
        <dbReference type="ARBA" id="ARBA00004123"/>
    </source>
</evidence>
<feature type="region of interest" description="Disordered" evidence="3">
    <location>
        <begin position="576"/>
        <end position="619"/>
    </location>
</feature>
<evidence type="ECO:0000259" key="4">
    <source>
        <dbReference type="PROSITE" id="PS50835"/>
    </source>
</evidence>
<feature type="compositionally biased region" description="Acidic residues" evidence="3">
    <location>
        <begin position="96"/>
        <end position="114"/>
    </location>
</feature>
<dbReference type="EMBL" id="CAHIKZ030004007">
    <property type="protein sequence ID" value="CAE1306257.1"/>
    <property type="molecule type" value="Genomic_DNA"/>
</dbReference>
<evidence type="ECO:0000313" key="6">
    <source>
        <dbReference type="Proteomes" id="UP000597762"/>
    </source>
</evidence>
<protein>
    <submittedName>
        <fullName evidence="5">Basic immunoglobulin-like variable motif-containing protein</fullName>
    </submittedName>
</protein>
<dbReference type="Proteomes" id="UP000597762">
    <property type="component" value="Unassembled WGS sequence"/>
</dbReference>